<evidence type="ECO:0000256" key="8">
    <source>
        <dbReference type="ARBA" id="ARBA00022840"/>
    </source>
</evidence>
<dbReference type="KEGG" id="pbf:CFX0092_A3075"/>
<keyword evidence="12" id="KW-1208">Phospholipid metabolism</keyword>
<keyword evidence="8" id="KW-0067">ATP-binding</keyword>
<dbReference type="GO" id="GO:0005524">
    <property type="term" value="F:ATP binding"/>
    <property type="evidence" value="ECO:0007669"/>
    <property type="project" value="UniProtKB-KW"/>
</dbReference>
<evidence type="ECO:0000256" key="9">
    <source>
        <dbReference type="ARBA" id="ARBA00022842"/>
    </source>
</evidence>
<keyword evidence="11" id="KW-0594">Phospholipid biosynthesis</keyword>
<evidence type="ECO:0000256" key="4">
    <source>
        <dbReference type="ARBA" id="ARBA00022679"/>
    </source>
</evidence>
<evidence type="ECO:0000259" key="13">
    <source>
        <dbReference type="PROSITE" id="PS50146"/>
    </source>
</evidence>
<evidence type="ECO:0000256" key="12">
    <source>
        <dbReference type="ARBA" id="ARBA00023264"/>
    </source>
</evidence>
<evidence type="ECO:0000256" key="7">
    <source>
        <dbReference type="ARBA" id="ARBA00022777"/>
    </source>
</evidence>
<feature type="domain" description="DAGKc" evidence="13">
    <location>
        <begin position="1"/>
        <end position="136"/>
    </location>
</feature>
<keyword evidence="15" id="KW-1185">Reference proteome</keyword>
<name>A0A170PIN4_9CHLR</name>
<dbReference type="GO" id="GO:0004143">
    <property type="term" value="F:ATP-dependent diacylglycerol kinase activity"/>
    <property type="evidence" value="ECO:0007669"/>
    <property type="project" value="TreeGrafter"/>
</dbReference>
<keyword evidence="4" id="KW-0808">Transferase</keyword>
<dbReference type="InterPro" id="IPR050187">
    <property type="entry name" value="Lipid_Phosphate_FormReg"/>
</dbReference>
<dbReference type="InterPro" id="IPR001206">
    <property type="entry name" value="Diacylglycerol_kinase_cat_dom"/>
</dbReference>
<keyword evidence="5" id="KW-0479">Metal-binding</keyword>
<evidence type="ECO:0000313" key="15">
    <source>
        <dbReference type="Proteomes" id="UP000215027"/>
    </source>
</evidence>
<dbReference type="Pfam" id="PF00781">
    <property type="entry name" value="DAGK_cat"/>
    <property type="match status" value="1"/>
</dbReference>
<dbReference type="PROSITE" id="PS50146">
    <property type="entry name" value="DAGK"/>
    <property type="match status" value="1"/>
</dbReference>
<evidence type="ECO:0000256" key="5">
    <source>
        <dbReference type="ARBA" id="ARBA00022723"/>
    </source>
</evidence>
<dbReference type="NCBIfam" id="TIGR00147">
    <property type="entry name" value="YegS/Rv2252/BmrU family lipid kinase"/>
    <property type="match status" value="1"/>
</dbReference>
<dbReference type="GO" id="GO:0005886">
    <property type="term" value="C:plasma membrane"/>
    <property type="evidence" value="ECO:0007669"/>
    <property type="project" value="TreeGrafter"/>
</dbReference>
<evidence type="ECO:0000313" key="14">
    <source>
        <dbReference type="EMBL" id="CUS04953.2"/>
    </source>
</evidence>
<keyword evidence="9" id="KW-0460">Magnesium</keyword>
<reference evidence="14" key="1">
    <citation type="submission" date="2016-01" db="EMBL/GenBank/DDBJ databases">
        <authorList>
            <person name="Mcilroy J.S."/>
            <person name="Karst M S."/>
            <person name="Albertsen M."/>
        </authorList>
    </citation>
    <scope>NUCLEOTIDE SEQUENCE</scope>
    <source>
        <strain evidence="14">Cfx-K</strain>
    </source>
</reference>
<comment type="similarity">
    <text evidence="2">Belongs to the diacylglycerol/lipid kinase family.</text>
</comment>
<dbReference type="InterPro" id="IPR016064">
    <property type="entry name" value="NAD/diacylglycerol_kinase_sf"/>
</dbReference>
<dbReference type="AlphaFoldDB" id="A0A170PIN4"/>
<protein>
    <submittedName>
        <fullName evidence="14">Diacylglycerol kinase</fullName>
    </submittedName>
</protein>
<dbReference type="Gene3D" id="3.40.50.10330">
    <property type="entry name" value="Probable inorganic polyphosphate/atp-NAD kinase, domain 1"/>
    <property type="match status" value="1"/>
</dbReference>
<dbReference type="InterPro" id="IPR045540">
    <property type="entry name" value="YegS/DAGK_C"/>
</dbReference>
<dbReference type="SMART" id="SM00046">
    <property type="entry name" value="DAGKc"/>
    <property type="match status" value="1"/>
</dbReference>
<evidence type="ECO:0000256" key="6">
    <source>
        <dbReference type="ARBA" id="ARBA00022741"/>
    </source>
</evidence>
<evidence type="ECO:0000256" key="10">
    <source>
        <dbReference type="ARBA" id="ARBA00023098"/>
    </source>
</evidence>
<dbReference type="EMBL" id="LN890655">
    <property type="protein sequence ID" value="CUS04953.2"/>
    <property type="molecule type" value="Genomic_DNA"/>
</dbReference>
<dbReference type="RefSeq" id="WP_157913189.1">
    <property type="nucleotide sequence ID" value="NZ_LN890655.1"/>
</dbReference>
<comment type="cofactor">
    <cofactor evidence="1">
        <name>Mg(2+)</name>
        <dbReference type="ChEBI" id="CHEBI:18420"/>
    </cofactor>
</comment>
<dbReference type="Gene3D" id="2.60.200.40">
    <property type="match status" value="1"/>
</dbReference>
<evidence type="ECO:0000256" key="2">
    <source>
        <dbReference type="ARBA" id="ARBA00005983"/>
    </source>
</evidence>
<dbReference type="InterPro" id="IPR017438">
    <property type="entry name" value="ATP-NAD_kinase_N"/>
</dbReference>
<dbReference type="PANTHER" id="PTHR12358">
    <property type="entry name" value="SPHINGOSINE KINASE"/>
    <property type="match status" value="1"/>
</dbReference>
<keyword evidence="3" id="KW-0444">Lipid biosynthesis</keyword>
<keyword evidence="7 14" id="KW-0418">Kinase</keyword>
<evidence type="ECO:0000256" key="1">
    <source>
        <dbReference type="ARBA" id="ARBA00001946"/>
    </source>
</evidence>
<keyword evidence="6" id="KW-0547">Nucleotide-binding</keyword>
<gene>
    <name evidence="14" type="primary">dgkB</name>
    <name evidence="14" type="ORF">CFX0092_A3075</name>
</gene>
<dbReference type="OrthoDB" id="142078at2"/>
<evidence type="ECO:0000256" key="3">
    <source>
        <dbReference type="ARBA" id="ARBA00022516"/>
    </source>
</evidence>
<dbReference type="GO" id="GO:0046872">
    <property type="term" value="F:metal ion binding"/>
    <property type="evidence" value="ECO:0007669"/>
    <property type="project" value="UniProtKB-KW"/>
</dbReference>
<accession>A0A170PIN4</accession>
<keyword evidence="10" id="KW-0443">Lipid metabolism</keyword>
<dbReference type="GO" id="GO:0008654">
    <property type="term" value="P:phospholipid biosynthetic process"/>
    <property type="evidence" value="ECO:0007669"/>
    <property type="project" value="UniProtKB-KW"/>
</dbReference>
<dbReference type="Proteomes" id="UP000215027">
    <property type="component" value="Chromosome I"/>
</dbReference>
<evidence type="ECO:0000256" key="11">
    <source>
        <dbReference type="ARBA" id="ARBA00023209"/>
    </source>
</evidence>
<sequence>MKRATLIFNPQAGQLNMAAKVEPVVNFWRKRGWRVALRPTEAPGHATELARRAADAGVHVVLAAGGDGTMSQVANGLAGSETILAPLPIGTSNALARELRLPRPQLLDPNAPIEASEALLAGRVQQIDLNFVRSQTAAGYALLWTGIGADGFLVQQIEPRPAWSKRLGPIGYSIQALSVLHRLPAMHAVVQVDNQTVETDLLLIVISTTRLYAGGLIALSSSALFDDGHFEVSLFRAGEVSSWLETPRAGLMARYLTAVQLNLQEWDPGVINLSGKRVVVETEPKMPCQTDGEWAGYTPLTCEIHPRALRLLAPPSAPAALFTQPGVPLDDIL</sequence>
<organism evidence="14 15">
    <name type="scientific">Candidatus Promineifilum breve</name>
    <dbReference type="NCBI Taxonomy" id="1806508"/>
    <lineage>
        <taxon>Bacteria</taxon>
        <taxon>Bacillati</taxon>
        <taxon>Chloroflexota</taxon>
        <taxon>Ardenticatenia</taxon>
        <taxon>Candidatus Promineifilales</taxon>
        <taxon>Candidatus Promineifilaceae</taxon>
        <taxon>Candidatus Promineifilum</taxon>
    </lineage>
</organism>
<dbReference type="InterPro" id="IPR005218">
    <property type="entry name" value="Diacylglycerol/lipid_kinase"/>
</dbReference>
<dbReference type="Pfam" id="PF19279">
    <property type="entry name" value="YegS_C"/>
    <property type="match status" value="1"/>
</dbReference>
<proteinExistence type="inferred from homology"/>
<dbReference type="SUPFAM" id="SSF111331">
    <property type="entry name" value="NAD kinase/diacylglycerol kinase-like"/>
    <property type="match status" value="1"/>
</dbReference>
<dbReference type="PANTHER" id="PTHR12358:SF106">
    <property type="entry name" value="LIPID KINASE YEGS"/>
    <property type="match status" value="1"/>
</dbReference>